<keyword evidence="3" id="KW-1185">Reference proteome</keyword>
<dbReference type="SUPFAM" id="SSF53335">
    <property type="entry name" value="S-adenosyl-L-methionine-dependent methyltransferases"/>
    <property type="match status" value="1"/>
</dbReference>
<gene>
    <name evidence="2" type="ORF">CAG99_19665</name>
</gene>
<dbReference type="EMBL" id="CP021121">
    <property type="protein sequence ID" value="ARQ70763.1"/>
    <property type="molecule type" value="Genomic_DNA"/>
</dbReference>
<protein>
    <recommendedName>
        <fullName evidence="1">Methyltransferase FkbM domain-containing protein</fullName>
    </recommendedName>
</protein>
<evidence type="ECO:0000259" key="1">
    <source>
        <dbReference type="Pfam" id="PF05050"/>
    </source>
</evidence>
<dbReference type="Gene3D" id="3.40.50.150">
    <property type="entry name" value="Vaccinia Virus protein VP39"/>
    <property type="match status" value="1"/>
</dbReference>
<evidence type="ECO:0000313" key="2">
    <source>
        <dbReference type="EMBL" id="ARQ70763.1"/>
    </source>
</evidence>
<dbReference type="Pfam" id="PF05050">
    <property type="entry name" value="Methyltransf_21"/>
    <property type="match status" value="1"/>
</dbReference>
<dbReference type="AlphaFoldDB" id="A0A1W7D118"/>
<name>A0A1W7D118_9ACTN</name>
<dbReference type="KEGG" id="smao:CAG99_19665"/>
<organism evidence="2 3">
    <name type="scientific">Streptomyces marincola</name>
    <dbReference type="NCBI Taxonomy" id="2878388"/>
    <lineage>
        <taxon>Bacteria</taxon>
        <taxon>Bacillati</taxon>
        <taxon>Actinomycetota</taxon>
        <taxon>Actinomycetes</taxon>
        <taxon>Kitasatosporales</taxon>
        <taxon>Streptomycetaceae</taxon>
        <taxon>Streptomyces</taxon>
    </lineage>
</organism>
<feature type="domain" description="Methyltransferase FkbM" evidence="1">
    <location>
        <begin position="94"/>
        <end position="267"/>
    </location>
</feature>
<evidence type="ECO:0000313" key="3">
    <source>
        <dbReference type="Proteomes" id="UP000194218"/>
    </source>
</evidence>
<proteinExistence type="predicted"/>
<reference evidence="2 3" key="1">
    <citation type="submission" date="2017-05" db="EMBL/GenBank/DDBJ databases">
        <title>Complete genome sequence of Streptomyces sp. SCSIO 03032 revealed the diverse biosynthetic pathways for its bioactive secondary metabolites.</title>
        <authorList>
            <person name="Ma L."/>
            <person name="Zhu Y."/>
            <person name="Zhang W."/>
            <person name="Zhang G."/>
            <person name="Tian X."/>
            <person name="Zhang S."/>
            <person name="Zhang C."/>
        </authorList>
    </citation>
    <scope>NUCLEOTIDE SEQUENCE [LARGE SCALE GENOMIC DNA]</scope>
    <source>
        <strain evidence="2 3">SCSIO 03032</strain>
    </source>
</reference>
<dbReference type="PANTHER" id="PTHR34203">
    <property type="entry name" value="METHYLTRANSFERASE, FKBM FAMILY PROTEIN"/>
    <property type="match status" value="1"/>
</dbReference>
<dbReference type="InterPro" id="IPR052514">
    <property type="entry name" value="SAM-dependent_MTase"/>
</dbReference>
<accession>A0A1W7D118</accession>
<dbReference type="NCBIfam" id="TIGR01444">
    <property type="entry name" value="fkbM_fam"/>
    <property type="match status" value="1"/>
</dbReference>
<dbReference type="Proteomes" id="UP000194218">
    <property type="component" value="Chromosome"/>
</dbReference>
<dbReference type="InterPro" id="IPR029063">
    <property type="entry name" value="SAM-dependent_MTases_sf"/>
</dbReference>
<dbReference type="PANTHER" id="PTHR34203:SF15">
    <property type="entry name" value="SLL1173 PROTEIN"/>
    <property type="match status" value="1"/>
</dbReference>
<sequence>MAPSGGAAIHRPEPRPGAGVLSCPVVFPEAGNDIGRRLSTGGSVDGLLLIELAGQLNLWVPNEAEGEAHWQHEEIFNLGCYDDIRLPENALVFDVGANVGLFSLFVRSRYPKAEIHAFEPMPEVAKALRKNAELHDLADFHVTQCALGAHREEDVEFTYYPAIPGNSTRYPEDKELQIAVLSRDYPPDEVAHDHTGRPVRATVERLSSFLAAGRTVDLLKVDVEGAELDVLRGIDDEHWGLVQQTILEVQDLDNQLKDVVGMLESRGMTTRVQPSPLIPPDIRTYMVSGTRAAG</sequence>
<dbReference type="InterPro" id="IPR006342">
    <property type="entry name" value="FkbM_mtfrase"/>
</dbReference>